<feature type="transmembrane region" description="Helical" evidence="1">
    <location>
        <begin position="242"/>
        <end position="262"/>
    </location>
</feature>
<proteinExistence type="predicted"/>
<name>A0A9Q0P1U1_SALPP</name>
<feature type="transmembrane region" description="Helical" evidence="1">
    <location>
        <begin position="141"/>
        <end position="165"/>
    </location>
</feature>
<evidence type="ECO:0008006" key="4">
    <source>
        <dbReference type="Google" id="ProtNLM"/>
    </source>
</evidence>
<feature type="transmembrane region" description="Helical" evidence="1">
    <location>
        <begin position="53"/>
        <end position="74"/>
    </location>
</feature>
<feature type="transmembrane region" description="Helical" evidence="1">
    <location>
        <begin position="205"/>
        <end position="230"/>
    </location>
</feature>
<accession>A0A9Q0P1U1</accession>
<dbReference type="AlphaFoldDB" id="A0A9Q0P1U1"/>
<dbReference type="OrthoDB" id="419711at2759"/>
<dbReference type="GO" id="GO:0016020">
    <property type="term" value="C:membrane"/>
    <property type="evidence" value="ECO:0007669"/>
    <property type="project" value="TreeGrafter"/>
</dbReference>
<keyword evidence="1" id="KW-1133">Transmembrane helix</keyword>
<comment type="caution">
    <text evidence="2">The sequence shown here is derived from an EMBL/GenBank/DDBJ whole genome shotgun (WGS) entry which is preliminary data.</text>
</comment>
<feature type="transmembrane region" description="Helical" evidence="1">
    <location>
        <begin position="171"/>
        <end position="193"/>
    </location>
</feature>
<feature type="transmembrane region" description="Helical" evidence="1">
    <location>
        <begin position="21"/>
        <end position="41"/>
    </location>
</feature>
<gene>
    <name evidence="2" type="ORF">OIU79_019686</name>
</gene>
<evidence type="ECO:0000313" key="3">
    <source>
        <dbReference type="Proteomes" id="UP001151532"/>
    </source>
</evidence>
<keyword evidence="3" id="KW-1185">Reference proteome</keyword>
<dbReference type="PANTHER" id="PTHR12242">
    <property type="entry name" value="OS02G0130600 PROTEIN-RELATED"/>
    <property type="match status" value="1"/>
</dbReference>
<reference evidence="2" key="1">
    <citation type="submission" date="2022-11" db="EMBL/GenBank/DDBJ databases">
        <authorList>
            <person name="Hyden B.L."/>
            <person name="Feng K."/>
            <person name="Yates T."/>
            <person name="Jawdy S."/>
            <person name="Smart L.B."/>
            <person name="Muchero W."/>
        </authorList>
    </citation>
    <scope>NUCLEOTIDE SEQUENCE</scope>
    <source>
        <tissue evidence="2">Shoot tip</tissue>
    </source>
</reference>
<evidence type="ECO:0000256" key="1">
    <source>
        <dbReference type="SAM" id="Phobius"/>
    </source>
</evidence>
<dbReference type="PANTHER" id="PTHR12242:SF6">
    <property type="entry name" value="PROTEIN ROLLING PROTEIN"/>
    <property type="match status" value="1"/>
</dbReference>
<keyword evidence="1" id="KW-0472">Membrane</keyword>
<dbReference type="EMBL" id="JAPFFK010000020">
    <property type="protein sequence ID" value="KAJ6680020.1"/>
    <property type="molecule type" value="Genomic_DNA"/>
</dbReference>
<reference evidence="2" key="2">
    <citation type="journal article" date="2023" name="Int. J. Mol. Sci.">
        <title>De Novo Assembly and Annotation of 11 Diverse Shrub Willow (Salix) Genomes Reveals Novel Gene Organization in Sex-Linked Regions.</title>
        <authorList>
            <person name="Hyden B."/>
            <person name="Feng K."/>
            <person name="Yates T.B."/>
            <person name="Jawdy S."/>
            <person name="Cereghino C."/>
            <person name="Smart L.B."/>
            <person name="Muchero W."/>
        </authorList>
    </citation>
    <scope>NUCLEOTIDE SEQUENCE</scope>
    <source>
        <tissue evidence="2">Shoot tip</tissue>
    </source>
</reference>
<dbReference type="Proteomes" id="UP001151532">
    <property type="component" value="Chromosome 14"/>
</dbReference>
<protein>
    <recommendedName>
        <fullName evidence="4">Transmembrane protein</fullName>
    </recommendedName>
</protein>
<evidence type="ECO:0000313" key="2">
    <source>
        <dbReference type="EMBL" id="KAJ6680020.1"/>
    </source>
</evidence>
<organism evidence="2 3">
    <name type="scientific">Salix purpurea</name>
    <name type="common">Purple osier willow</name>
    <dbReference type="NCBI Taxonomy" id="77065"/>
    <lineage>
        <taxon>Eukaryota</taxon>
        <taxon>Viridiplantae</taxon>
        <taxon>Streptophyta</taxon>
        <taxon>Embryophyta</taxon>
        <taxon>Tracheophyta</taxon>
        <taxon>Spermatophyta</taxon>
        <taxon>Magnoliopsida</taxon>
        <taxon>eudicotyledons</taxon>
        <taxon>Gunneridae</taxon>
        <taxon>Pentapetalae</taxon>
        <taxon>rosids</taxon>
        <taxon>fabids</taxon>
        <taxon>Malpighiales</taxon>
        <taxon>Salicaceae</taxon>
        <taxon>Saliceae</taxon>
        <taxon>Salix</taxon>
    </lineage>
</organism>
<keyword evidence="1" id="KW-0812">Transmembrane</keyword>
<sequence length="281" mass="31723">MSALRSYGPAVGKGCTPGGSWATRFISFLVMGGLLLTDLLDWDATIFVYYTEWTFLLALVYFALGTVISAYGCWLSSKNPAASENAKNSVPMKRDVEDIGTAATSITYMEDESTSAVSLQSHSAEEAILERAGFWGYLMQIIYQTCAGAIVLTDIVFWCLIVPFLSNTHLGLNALMGCIHSFNAVFIVLDTLLNNLPFPWFRIAYFVQWSCIYAIFQWIIHACGFTWWPYSFLELDTPWAPLWYFLVAVIHIPCYGIYALIFKAKNTIFPRLFPRAFVRSF</sequence>